<dbReference type="AlphaFoldDB" id="A0A9C6WWZ9"/>
<sequence length="267" mass="30124">MIAVDELVHNKGAKALENPNPCKDLKVHLSICLELQKLVDRILHIILATESARPNCTLAIKALCSLHLHLNKANSIIKHSSECSKLYMAMTSHRILSRCEKIRNAFELYLTQIQSAVPLSLAAEISGILHDLKDTEFSLGIEEVEARKAILALYEKDLNDSASSMENAELEAIQIATSRLKINSTFSLIVEKASLRKQLDQVINNDTNQKEKQLLQYLLYLLMRYGKFIHQIGSNSLDHDLVVDKEHSHQVMESIDNVVRDFEVLST</sequence>
<accession>A0A9C6WWZ9</accession>
<evidence type="ECO:0000313" key="2">
    <source>
        <dbReference type="RefSeq" id="XP_052119328.1"/>
    </source>
</evidence>
<keyword evidence="1" id="KW-1185">Reference proteome</keyword>
<proteinExistence type="predicted"/>
<gene>
    <name evidence="2" type="primary">LOC107472268</name>
</gene>
<evidence type="ECO:0000313" key="1">
    <source>
        <dbReference type="Proteomes" id="UP000515211"/>
    </source>
</evidence>
<dbReference type="GeneID" id="107472268"/>
<organism evidence="1 2">
    <name type="scientific">Arachis duranensis</name>
    <name type="common">Wild peanut</name>
    <dbReference type="NCBI Taxonomy" id="130453"/>
    <lineage>
        <taxon>Eukaryota</taxon>
        <taxon>Viridiplantae</taxon>
        <taxon>Streptophyta</taxon>
        <taxon>Embryophyta</taxon>
        <taxon>Tracheophyta</taxon>
        <taxon>Spermatophyta</taxon>
        <taxon>Magnoliopsida</taxon>
        <taxon>eudicotyledons</taxon>
        <taxon>Gunneridae</taxon>
        <taxon>Pentapetalae</taxon>
        <taxon>rosids</taxon>
        <taxon>fabids</taxon>
        <taxon>Fabales</taxon>
        <taxon>Fabaceae</taxon>
        <taxon>Papilionoideae</taxon>
        <taxon>50 kb inversion clade</taxon>
        <taxon>dalbergioids sensu lato</taxon>
        <taxon>Dalbergieae</taxon>
        <taxon>Pterocarpus clade</taxon>
        <taxon>Arachis</taxon>
    </lineage>
</organism>
<reference evidence="2" key="2">
    <citation type="submission" date="2025-08" db="UniProtKB">
        <authorList>
            <consortium name="RefSeq"/>
        </authorList>
    </citation>
    <scope>IDENTIFICATION</scope>
    <source>
        <tissue evidence="2">Whole plant</tissue>
    </source>
</reference>
<dbReference type="KEGG" id="adu:107472268"/>
<name>A0A9C6WWZ9_ARADU</name>
<dbReference type="RefSeq" id="XP_052119328.1">
    <property type="nucleotide sequence ID" value="XM_052263368.1"/>
</dbReference>
<reference evidence="1" key="1">
    <citation type="journal article" date="2016" name="Nat. Genet.">
        <title>The genome sequences of Arachis duranensis and Arachis ipaensis, the diploid ancestors of cultivated peanut.</title>
        <authorList>
            <person name="Bertioli D.J."/>
            <person name="Cannon S.B."/>
            <person name="Froenicke L."/>
            <person name="Huang G."/>
            <person name="Farmer A.D."/>
            <person name="Cannon E.K."/>
            <person name="Liu X."/>
            <person name="Gao D."/>
            <person name="Clevenger J."/>
            <person name="Dash S."/>
            <person name="Ren L."/>
            <person name="Moretzsohn M.C."/>
            <person name="Shirasawa K."/>
            <person name="Huang W."/>
            <person name="Vidigal B."/>
            <person name="Abernathy B."/>
            <person name="Chu Y."/>
            <person name="Niederhuth C.E."/>
            <person name="Umale P."/>
            <person name="Araujo A.C."/>
            <person name="Kozik A."/>
            <person name="Kim K.D."/>
            <person name="Burow M.D."/>
            <person name="Varshney R.K."/>
            <person name="Wang X."/>
            <person name="Zhang X."/>
            <person name="Barkley N."/>
            <person name="Guimaraes P.M."/>
            <person name="Isobe S."/>
            <person name="Guo B."/>
            <person name="Liao B."/>
            <person name="Stalker H.T."/>
            <person name="Schmitz R.J."/>
            <person name="Scheffler B.E."/>
            <person name="Leal-Bertioli S.C."/>
            <person name="Xun X."/>
            <person name="Jackson S.A."/>
            <person name="Michelmore R."/>
            <person name="Ozias-Akins P."/>
        </authorList>
    </citation>
    <scope>NUCLEOTIDE SEQUENCE [LARGE SCALE GENOMIC DNA]</scope>
    <source>
        <strain evidence="1">cv. V14167</strain>
    </source>
</reference>
<dbReference type="Proteomes" id="UP000515211">
    <property type="component" value="Chromosome 6"/>
</dbReference>
<protein>
    <submittedName>
        <fullName evidence="2">U-box domain-containing protein 6</fullName>
    </submittedName>
</protein>